<dbReference type="Pfam" id="PF12388">
    <property type="entry name" value="Peptidase_M57"/>
    <property type="match status" value="1"/>
</dbReference>
<dbReference type="InterPro" id="IPR024079">
    <property type="entry name" value="MetalloPept_cat_dom_sf"/>
</dbReference>
<dbReference type="InterPro" id="IPR024653">
    <property type="entry name" value="Peptidase_M10/M27/M57"/>
</dbReference>
<reference evidence="1 2" key="1">
    <citation type="submission" date="2016-03" db="EMBL/GenBank/DDBJ databases">
        <title>Complete genome sequence of Pedobacter cryoconitis PAMC 27485.</title>
        <authorList>
            <person name="Lee J."/>
            <person name="Kim O.-S."/>
        </authorList>
    </citation>
    <scope>NUCLEOTIDE SEQUENCE [LARGE SCALE GENOMIC DNA]</scope>
    <source>
        <strain evidence="1 2">PAMC 27485</strain>
    </source>
</reference>
<dbReference type="RefSeq" id="WP_084359353.1">
    <property type="nucleotide sequence ID" value="NZ_CP014504.1"/>
</dbReference>
<gene>
    <name evidence="1" type="ORF">AY601_3915</name>
</gene>
<proteinExistence type="predicted"/>
<dbReference type="AlphaFoldDB" id="A0A127VHV2"/>
<organism evidence="1 2">
    <name type="scientific">Pedobacter cryoconitis</name>
    <dbReference type="NCBI Taxonomy" id="188932"/>
    <lineage>
        <taxon>Bacteria</taxon>
        <taxon>Pseudomonadati</taxon>
        <taxon>Bacteroidota</taxon>
        <taxon>Sphingobacteriia</taxon>
        <taxon>Sphingobacteriales</taxon>
        <taxon>Sphingobacteriaceae</taxon>
        <taxon>Pedobacter</taxon>
    </lineage>
</organism>
<dbReference type="PROSITE" id="PS51257">
    <property type="entry name" value="PROKAR_LIPOPROTEIN"/>
    <property type="match status" value="1"/>
</dbReference>
<sequence length="372" mass="39334">MKKRNLLLMVGLLTIGFVACQKRENPKTVDTNTEISASAKAKINKLGFSAAGAQKVPGGYLVEGDILLTEKILDENPATNLLNIAKTEHYRTTNVVKGLPRVFTISVTNLPAVYSDATNLMIERYNQLGLKISFQRANTGTIGDINVVGFNQGPGGGQIVLGSSGFPTATGQPFNEVRMNTNEAAYGTNPELLNLASVLQHEVGHTIGLRHTDLANRAYSCGGQAVNEGASTVGAIYIPGTPSGAEAGSFMLACLNGGNRTFNNNDIVALNYLYGTTTPRIFGYGSGYRGQEYSFTVYGSVLGDTFVWTVSSNGATITSGQNTQTVNVILKNIGGTAPYTYPVSVLITSLDGTTRTATFIAPSKYCGGNCPV</sequence>
<dbReference type="EMBL" id="CP014504">
    <property type="protein sequence ID" value="AMQ00771.1"/>
    <property type="molecule type" value="Genomic_DNA"/>
</dbReference>
<dbReference type="PATRIC" id="fig|188932.3.peg.4065"/>
<dbReference type="GO" id="GO:0008237">
    <property type="term" value="F:metallopeptidase activity"/>
    <property type="evidence" value="ECO:0007669"/>
    <property type="project" value="InterPro"/>
</dbReference>
<dbReference type="Gene3D" id="3.40.390.10">
    <property type="entry name" value="Collagenase (Catalytic Domain)"/>
    <property type="match status" value="1"/>
</dbReference>
<accession>A0A127VHV2</accession>
<evidence type="ECO:0000313" key="2">
    <source>
        <dbReference type="Proteomes" id="UP000071561"/>
    </source>
</evidence>
<dbReference type="Proteomes" id="UP000071561">
    <property type="component" value="Chromosome"/>
</dbReference>
<dbReference type="KEGG" id="pcm:AY601_3915"/>
<dbReference type="SUPFAM" id="SSF55486">
    <property type="entry name" value="Metalloproteases ('zincins'), catalytic domain"/>
    <property type="match status" value="1"/>
</dbReference>
<evidence type="ECO:0008006" key="3">
    <source>
        <dbReference type="Google" id="ProtNLM"/>
    </source>
</evidence>
<evidence type="ECO:0000313" key="1">
    <source>
        <dbReference type="EMBL" id="AMQ00771.1"/>
    </source>
</evidence>
<name>A0A127VHV2_9SPHI</name>
<dbReference type="OrthoDB" id="785995at2"/>
<protein>
    <recommendedName>
        <fullName evidence="3">Dual-action HEIGH metallo-peptidase</fullName>
    </recommendedName>
</protein>
<keyword evidence="2" id="KW-1185">Reference proteome</keyword>